<feature type="domain" description="Chitin-binding type-2" evidence="2">
    <location>
        <begin position="244"/>
        <end position="304"/>
    </location>
</feature>
<feature type="signal peptide" evidence="1">
    <location>
        <begin position="1"/>
        <end position="17"/>
    </location>
</feature>
<dbReference type="Proteomes" id="UP000494040">
    <property type="component" value="Unassembled WGS sequence"/>
</dbReference>
<keyword evidence="1" id="KW-0732">Signal</keyword>
<dbReference type="EnsemblMetazoa" id="XM_014384237.2">
    <property type="protein sequence ID" value="XP_014239723.1"/>
    <property type="gene ID" value="LOC106661086"/>
</dbReference>
<name>A0A8I6R790_CIMLE</name>
<dbReference type="GO" id="GO:0008061">
    <property type="term" value="F:chitin binding"/>
    <property type="evidence" value="ECO:0007669"/>
    <property type="project" value="InterPro"/>
</dbReference>
<feature type="chain" id="PRO_5035200415" description="Chitin-binding type-2 domain-containing protein" evidence="1">
    <location>
        <begin position="18"/>
        <end position="304"/>
    </location>
</feature>
<dbReference type="KEGG" id="clec:106661086"/>
<dbReference type="InterPro" id="IPR036508">
    <property type="entry name" value="Chitin-bd_dom_sf"/>
</dbReference>
<dbReference type="GO" id="GO:0005576">
    <property type="term" value="C:extracellular region"/>
    <property type="evidence" value="ECO:0007669"/>
    <property type="project" value="InterPro"/>
</dbReference>
<protein>
    <recommendedName>
        <fullName evidence="2">Chitin-binding type-2 domain-containing protein</fullName>
    </recommendedName>
</protein>
<dbReference type="Gene3D" id="2.170.140.10">
    <property type="entry name" value="Chitin binding domain"/>
    <property type="match status" value="1"/>
</dbReference>
<accession>A0A8I6R790</accession>
<evidence type="ECO:0000313" key="4">
    <source>
        <dbReference type="Proteomes" id="UP000494040"/>
    </source>
</evidence>
<dbReference type="SUPFAM" id="SSF57625">
    <property type="entry name" value="Invertebrate chitin-binding proteins"/>
    <property type="match status" value="1"/>
</dbReference>
<dbReference type="OrthoDB" id="10059269at2759"/>
<evidence type="ECO:0000256" key="1">
    <source>
        <dbReference type="SAM" id="SignalP"/>
    </source>
</evidence>
<dbReference type="InterPro" id="IPR002557">
    <property type="entry name" value="Chitin-bd_dom"/>
</dbReference>
<reference evidence="3" key="1">
    <citation type="submission" date="2022-01" db="UniProtKB">
        <authorList>
            <consortium name="EnsemblMetazoa"/>
        </authorList>
    </citation>
    <scope>IDENTIFICATION</scope>
</reference>
<proteinExistence type="predicted"/>
<organism evidence="3 4">
    <name type="scientific">Cimex lectularius</name>
    <name type="common">Bed bug</name>
    <name type="synonym">Acanthia lectularia</name>
    <dbReference type="NCBI Taxonomy" id="79782"/>
    <lineage>
        <taxon>Eukaryota</taxon>
        <taxon>Metazoa</taxon>
        <taxon>Ecdysozoa</taxon>
        <taxon>Arthropoda</taxon>
        <taxon>Hexapoda</taxon>
        <taxon>Insecta</taxon>
        <taxon>Pterygota</taxon>
        <taxon>Neoptera</taxon>
        <taxon>Paraneoptera</taxon>
        <taxon>Hemiptera</taxon>
        <taxon>Heteroptera</taxon>
        <taxon>Panheteroptera</taxon>
        <taxon>Cimicomorpha</taxon>
        <taxon>Cimicidae</taxon>
        <taxon>Cimex</taxon>
    </lineage>
</organism>
<evidence type="ECO:0000259" key="2">
    <source>
        <dbReference type="PROSITE" id="PS50940"/>
    </source>
</evidence>
<keyword evidence="4" id="KW-1185">Reference proteome</keyword>
<dbReference type="AlphaFoldDB" id="A0A8I6R790"/>
<gene>
    <name evidence="3" type="primary">106661086</name>
</gene>
<dbReference type="Pfam" id="PF01607">
    <property type="entry name" value="CBM_14"/>
    <property type="match status" value="1"/>
</dbReference>
<dbReference type="PROSITE" id="PS50940">
    <property type="entry name" value="CHIT_BIND_II"/>
    <property type="match status" value="1"/>
</dbReference>
<evidence type="ECO:0000313" key="3">
    <source>
        <dbReference type="EnsemblMetazoa" id="XP_014239723.1"/>
    </source>
</evidence>
<sequence length="304" mass="34472">MEPLVLLLLVYTSAASSDTSHSMKKRQIFREQVLPHSGGKIPEEAFRSDRLALNKLNAAGIAVPDGILLETRNRESHFPSHRHDPDIEASIIKLVQKPDGRYAPPEGRYPFNNLVASTYVIRKPIHSHHVVIPPQRPIQTIFRLPARPFFEADDDLFELNNVDDFDLLNTYNTDFPGSRLWAGFGPLFHDTGNRILRQTRKNVRKDLVKDPPLEQARFPSANAIHATPRPSTGTPTLKTIPPTSFKCPLKLMHHQMIPDPQASCQVFHLCHVNGSRESFLCPQGMRFNPRSSQCLSWREVPCPF</sequence>